<dbReference type="EMBL" id="BLAX01000001">
    <property type="protein sequence ID" value="GET31512.1"/>
    <property type="molecule type" value="Genomic_DNA"/>
</dbReference>
<accession>A0A5M4AUB6</accession>
<dbReference type="GO" id="GO:0019867">
    <property type="term" value="C:outer membrane"/>
    <property type="evidence" value="ECO:0007669"/>
    <property type="project" value="InterPro"/>
</dbReference>
<evidence type="ECO:0000313" key="5">
    <source>
        <dbReference type="EMBL" id="GET31512.1"/>
    </source>
</evidence>
<keyword evidence="1" id="KW-0813">Transport</keyword>
<organism evidence="5 6">
    <name type="scientific">Prolixibacter bellariivorans</name>
    <dbReference type="NCBI Taxonomy" id="314319"/>
    <lineage>
        <taxon>Bacteria</taxon>
        <taxon>Pseudomonadati</taxon>
        <taxon>Bacteroidota</taxon>
        <taxon>Bacteroidia</taxon>
        <taxon>Marinilabiliales</taxon>
        <taxon>Prolixibacteraceae</taxon>
        <taxon>Prolixibacter</taxon>
    </lineage>
</organism>
<proteinExistence type="predicted"/>
<keyword evidence="6" id="KW-1185">Reference proteome</keyword>
<evidence type="ECO:0000259" key="4">
    <source>
        <dbReference type="SMART" id="SM00965"/>
    </source>
</evidence>
<dbReference type="SMART" id="SM00965">
    <property type="entry name" value="STN"/>
    <property type="match status" value="1"/>
</dbReference>
<dbReference type="Pfam" id="PF07660">
    <property type="entry name" value="STN"/>
    <property type="match status" value="1"/>
</dbReference>
<keyword evidence="3" id="KW-0998">Cell outer membrane</keyword>
<feature type="domain" description="Secretin/TonB short N-terminal" evidence="4">
    <location>
        <begin position="53"/>
        <end position="104"/>
    </location>
</feature>
<dbReference type="Proteomes" id="UP000391834">
    <property type="component" value="Unassembled WGS sequence"/>
</dbReference>
<evidence type="ECO:0000256" key="3">
    <source>
        <dbReference type="ARBA" id="ARBA00023237"/>
    </source>
</evidence>
<keyword evidence="2" id="KW-0472">Membrane</keyword>
<dbReference type="Pfam" id="PF13620">
    <property type="entry name" value="CarboxypepD_reg"/>
    <property type="match status" value="1"/>
</dbReference>
<dbReference type="InterPro" id="IPR008969">
    <property type="entry name" value="CarboxyPept-like_regulatory"/>
</dbReference>
<dbReference type="RefSeq" id="WP_027586202.1">
    <property type="nucleotide sequence ID" value="NZ_BLAX01000001.1"/>
</dbReference>
<sequence length="866" mass="96458">MNVKKLAVNIFTITILLLFFSVQTRAQEKRITIQKKSISLKEAFNEIERQTDYSIAYKKSEVDENRKFSISVVGVRLDKALDAILKDTGLTYKINGYHIILTPQKKKPEGNKTTLTQTIRGSVYDVSTGLPIAFANIALMDNPGVGAISDSLGHFAIHGVPLGYANIKASFVGYQPYIYRGILLTSAREASVKIPLKESAQSVGEVVVRPQVNKEHAMNPMALAEGRMLSVEEANRYAGAFNDPARLVTSFAGVSGTGGISSNALSIRGNAPQYTQWRLEGVEIPNPTHFADMISLGGGVYSALSSQVMGNSDFFNGAFPAEYGNALSGVFDMQMRNGNSQKHENTFQVSLMGIDMASEGPLSKAHNSSYIFNYRYSATGLVAAANLKYQDLSFKLNLPTKKAGVFSIWGLGLIDRNNVGALDQKDWETYADRQNVDTRLGKGSGGITHKYSINDKTYIKTVLAGTYSGIMQNVGQVDSLAAHRQVVDITNKNWNIVLNSYINRKFGAHHVNRTGVTVTGMIYDLNYNVTPNYGLDLPMENVAKGSGKNLQVMAYTQSVFTVSPKLSVSAGLNAWYFNLNKNRSVEPRLSMKWNFAFGQSLSAAYGLDSRRERLDFYYVVDTTTNLPGNTHLKLAKAHHFNLAYNWHISDVLHLKVEPYFQYLYDVPVQAHTSFSVLNLDSYYLDKMLVNSGKGKNYGVDITLEHYLDKGAYYLLTGSLFRSKYKGGDGVWRSTRYDRGYSFNGVWGKEWSAGRMKNDRFGLNLRLTCQGGEHYTPIDKERSKASHEIKLDDSKAFSKQYNPFVSGDLTVSYRINRKKVSHEFALKGLNVGLYTGQSGYFYNESTHVIEKGDVMGTLWDISYKIHF</sequence>
<gene>
    <name evidence="5" type="ORF">PbJCM13498_03750</name>
</gene>
<evidence type="ECO:0000256" key="1">
    <source>
        <dbReference type="ARBA" id="ARBA00022448"/>
    </source>
</evidence>
<evidence type="ECO:0000256" key="2">
    <source>
        <dbReference type="ARBA" id="ARBA00023136"/>
    </source>
</evidence>
<protein>
    <submittedName>
        <fullName evidence="5">Prevent-host-death protein</fullName>
    </submittedName>
</protein>
<name>A0A5M4AUB6_9BACT</name>
<dbReference type="SUPFAM" id="SSF49464">
    <property type="entry name" value="Carboxypeptidase regulatory domain-like"/>
    <property type="match status" value="1"/>
</dbReference>
<evidence type="ECO:0000313" key="6">
    <source>
        <dbReference type="Proteomes" id="UP000391834"/>
    </source>
</evidence>
<dbReference type="InterPro" id="IPR011662">
    <property type="entry name" value="Secretin/TonB_short_N"/>
</dbReference>
<dbReference type="AlphaFoldDB" id="A0A5M4AUB6"/>
<dbReference type="Gene3D" id="2.60.40.1120">
    <property type="entry name" value="Carboxypeptidase-like, regulatory domain"/>
    <property type="match status" value="1"/>
</dbReference>
<comment type="caution">
    <text evidence="5">The sequence shown here is derived from an EMBL/GenBank/DDBJ whole genome shotgun (WGS) entry which is preliminary data.</text>
</comment>
<reference evidence="5 6" key="1">
    <citation type="submission" date="2019-10" db="EMBL/GenBank/DDBJ databases">
        <title>Prolixibacter strains distinguished by the presence of nitrate reductase genes were adept at nitrate-dependent anaerobic corrosion of metallic iron and carbon steel.</title>
        <authorList>
            <person name="Iino T."/>
            <person name="Shono N."/>
            <person name="Ito K."/>
            <person name="Nakamura R."/>
            <person name="Sueoka K."/>
            <person name="Harayama S."/>
            <person name="Ohkuma M."/>
        </authorList>
    </citation>
    <scope>NUCLEOTIDE SEQUENCE [LARGE SCALE GENOMIC DNA]</scope>
    <source>
        <strain evidence="5 6">JCM 13498</strain>
    </source>
</reference>
<dbReference type="OrthoDB" id="9804995at2"/>
<dbReference type="Gene3D" id="3.55.50.30">
    <property type="match status" value="1"/>
</dbReference>
<dbReference type="SUPFAM" id="SSF56935">
    <property type="entry name" value="Porins"/>
    <property type="match status" value="1"/>
</dbReference>